<dbReference type="PANTHER" id="PTHR19288:SF46">
    <property type="entry name" value="HALOACID DEHALOGENASE-LIKE HYDROLASE DOMAIN-CONTAINING PROTEIN 2"/>
    <property type="match status" value="1"/>
</dbReference>
<evidence type="ECO:0000256" key="1">
    <source>
        <dbReference type="ARBA" id="ARBA00022801"/>
    </source>
</evidence>
<evidence type="ECO:0000313" key="9">
    <source>
        <dbReference type="EMBL" id="VUG16924.1"/>
    </source>
</evidence>
<dbReference type="GO" id="GO:0046872">
    <property type="term" value="F:metal ion binding"/>
    <property type="evidence" value="ECO:0007669"/>
    <property type="project" value="UniProtKB-KW"/>
</dbReference>
<dbReference type="Proteomes" id="UP000478008">
    <property type="component" value="Unassembled WGS sequence"/>
</dbReference>
<evidence type="ECO:0000256" key="2">
    <source>
        <dbReference type="ARBA" id="ARBA00050247"/>
    </source>
</evidence>
<dbReference type="FunFam" id="3.40.50.1000:FF:000039">
    <property type="entry name" value="Phosphoglycolate phosphatase"/>
    <property type="match status" value="1"/>
</dbReference>
<dbReference type="SUPFAM" id="SSF56784">
    <property type="entry name" value="HAD-like"/>
    <property type="match status" value="1"/>
</dbReference>
<dbReference type="Pfam" id="PF13242">
    <property type="entry name" value="Hydrolase_like"/>
    <property type="match status" value="1"/>
</dbReference>
<evidence type="ECO:0000313" key="10">
    <source>
        <dbReference type="Proteomes" id="UP000478008"/>
    </source>
</evidence>
<sequence length="301" mass="33370">MTVKVSSKAVAQEILDKYDNFLFDCDGVLWRESSLLPKVAETLKMLRKHNKNLIFVTNNATKSRLQYSKKFEKFGLTVSESEVFGSSYASAVYLRDILKLPKDKKVWVEGADGLEIELQDAGYQTLGGTHLPALDRPLNMEDKTDPINNIDPEVGAVVVGLDPKINYHRIAVTMQYLLNPNIYFVATNPDSTFPGKGALLPGAGMVVKAVETCVNREGIICGKPSKGMMDAIIKSQNIDKSRSIMIGDRFDTDILFGLNNGLSTLLVLSGIETPETLEALDPKQKPTYYANKLGDLYEYIH</sequence>
<feature type="active site" description="Nucleophile" evidence="6">
    <location>
        <position position="24"/>
    </location>
</feature>
<feature type="active site" description="Proton donor" evidence="6">
    <location>
        <position position="26"/>
    </location>
</feature>
<keyword evidence="1 5" id="KW-0378">Hydrolase</keyword>
<dbReference type="Gene3D" id="3.40.50.1000">
    <property type="entry name" value="HAD superfamily/HAD-like"/>
    <property type="match status" value="2"/>
</dbReference>
<evidence type="ECO:0000256" key="5">
    <source>
        <dbReference type="PIRNR" id="PIRNR000915"/>
    </source>
</evidence>
<evidence type="ECO:0000256" key="3">
    <source>
        <dbReference type="ARBA" id="ARBA00066659"/>
    </source>
</evidence>
<dbReference type="GO" id="GO:0004035">
    <property type="term" value="F:alkaline phosphatase activity"/>
    <property type="evidence" value="ECO:0007669"/>
    <property type="project" value="UniProtKB-ARBA"/>
</dbReference>
<dbReference type="EC" id="3.1.3.41" evidence="3 5"/>
<dbReference type="NCBIfam" id="TIGR01452">
    <property type="entry name" value="PGP_euk"/>
    <property type="match status" value="1"/>
</dbReference>
<organism evidence="9 10">
    <name type="scientific">Dekkera bruxellensis</name>
    <name type="common">Brettanomyces custersii</name>
    <dbReference type="NCBI Taxonomy" id="5007"/>
    <lineage>
        <taxon>Eukaryota</taxon>
        <taxon>Fungi</taxon>
        <taxon>Dikarya</taxon>
        <taxon>Ascomycota</taxon>
        <taxon>Saccharomycotina</taxon>
        <taxon>Pichiomycetes</taxon>
        <taxon>Pichiales</taxon>
        <taxon>Pichiaceae</taxon>
        <taxon>Brettanomyces</taxon>
    </lineage>
</organism>
<comment type="catalytic activity">
    <reaction evidence="2 5">
        <text>4-nitrophenyl phosphate + H2O = 4-nitrophenol + phosphate + H(+)</text>
        <dbReference type="Rhea" id="RHEA:21664"/>
        <dbReference type="ChEBI" id="CHEBI:15377"/>
        <dbReference type="ChEBI" id="CHEBI:15378"/>
        <dbReference type="ChEBI" id="CHEBI:43474"/>
        <dbReference type="ChEBI" id="CHEBI:57917"/>
        <dbReference type="ChEBI" id="CHEBI:61146"/>
        <dbReference type="EC" id="3.1.3.41"/>
    </reaction>
</comment>
<evidence type="ECO:0000256" key="7">
    <source>
        <dbReference type="PIRSR" id="PIRSR000915-2"/>
    </source>
</evidence>
<feature type="binding site" evidence="8">
    <location>
        <position position="24"/>
    </location>
    <ligand>
        <name>Mg(2+)</name>
        <dbReference type="ChEBI" id="CHEBI:18420"/>
    </ligand>
</feature>
<dbReference type="InterPro" id="IPR006357">
    <property type="entry name" value="HAD-SF_hydro_IIA"/>
</dbReference>
<gene>
    <name evidence="9" type="primary">PHO13</name>
    <name evidence="9" type="ORF">DEBR0S1_29074G</name>
</gene>
<keyword evidence="8" id="KW-0479">Metal-binding</keyword>
<dbReference type="GO" id="GO:0005737">
    <property type="term" value="C:cytoplasm"/>
    <property type="evidence" value="ECO:0007669"/>
    <property type="project" value="TreeGrafter"/>
</dbReference>
<dbReference type="Pfam" id="PF13344">
    <property type="entry name" value="Hydrolase_6"/>
    <property type="match status" value="1"/>
</dbReference>
<protein>
    <recommendedName>
        <fullName evidence="4 5">4-nitrophenylphosphatase</fullName>
        <shortName evidence="5">PNPPase</shortName>
        <ecNumber evidence="3 5">3.1.3.41</ecNumber>
    </recommendedName>
</protein>
<dbReference type="EMBL" id="CABFWN010000001">
    <property type="protein sequence ID" value="VUG16924.1"/>
    <property type="molecule type" value="Genomic_DNA"/>
</dbReference>
<proteinExistence type="predicted"/>
<dbReference type="GO" id="GO:0008967">
    <property type="term" value="F:phosphoglycolate phosphatase activity"/>
    <property type="evidence" value="ECO:0007669"/>
    <property type="project" value="TreeGrafter"/>
</dbReference>
<keyword evidence="10" id="KW-1185">Reference proteome</keyword>
<dbReference type="PANTHER" id="PTHR19288">
    <property type="entry name" value="4-NITROPHENYLPHOSPHATASE-RELATED"/>
    <property type="match status" value="1"/>
</dbReference>
<feature type="binding site" evidence="8">
    <location>
        <position position="248"/>
    </location>
    <ligand>
        <name>Mg(2+)</name>
        <dbReference type="ChEBI" id="CHEBI:18420"/>
    </ligand>
</feature>
<dbReference type="NCBIfam" id="TIGR01460">
    <property type="entry name" value="HAD-SF-IIA"/>
    <property type="match status" value="1"/>
</dbReference>
<dbReference type="InterPro" id="IPR006349">
    <property type="entry name" value="PGP_euk"/>
</dbReference>
<evidence type="ECO:0000256" key="8">
    <source>
        <dbReference type="PIRSR" id="PIRSR000915-3"/>
    </source>
</evidence>
<feature type="binding site" evidence="7">
    <location>
        <position position="223"/>
    </location>
    <ligand>
        <name>substrate</name>
    </ligand>
</feature>
<feature type="binding site" evidence="8">
    <location>
        <position position="26"/>
    </location>
    <ligand>
        <name>Mg(2+)</name>
        <dbReference type="ChEBI" id="CHEBI:18420"/>
    </ligand>
</feature>
<name>A0A7D9H0D4_DEKBR</name>
<accession>A0A7D9H0D4</accession>
<dbReference type="InterPro" id="IPR023214">
    <property type="entry name" value="HAD_sf"/>
</dbReference>
<dbReference type="InterPro" id="IPR036412">
    <property type="entry name" value="HAD-like_sf"/>
</dbReference>
<comment type="cofactor">
    <cofactor evidence="8">
        <name>Mg(2+)</name>
        <dbReference type="ChEBI" id="CHEBI:18420"/>
    </cofactor>
    <text evidence="8">Divalent metal ions. Mg(2+) is the most effective.</text>
</comment>
<evidence type="ECO:0000256" key="4">
    <source>
        <dbReference type="ARBA" id="ARBA00069197"/>
    </source>
</evidence>
<evidence type="ECO:0000256" key="6">
    <source>
        <dbReference type="PIRSR" id="PIRSR000915-1"/>
    </source>
</evidence>
<dbReference type="PIRSF" id="PIRSF000915">
    <property type="entry name" value="PGP-type_phosphatase"/>
    <property type="match status" value="1"/>
</dbReference>
<dbReference type="AlphaFoldDB" id="A0A7D9H0D4"/>
<reference evidence="9 10" key="1">
    <citation type="submission" date="2019-07" db="EMBL/GenBank/DDBJ databases">
        <authorList>
            <person name="Friedrich A."/>
            <person name="Schacherer J."/>
        </authorList>
    </citation>
    <scope>NUCLEOTIDE SEQUENCE [LARGE SCALE GENOMIC DNA]</scope>
</reference>
<keyword evidence="8" id="KW-0460">Magnesium</keyword>